<dbReference type="Pfam" id="PF00027">
    <property type="entry name" value="cNMP_binding"/>
    <property type="match status" value="1"/>
</dbReference>
<dbReference type="SUPFAM" id="SSF51206">
    <property type="entry name" value="cAMP-binding domain-like"/>
    <property type="match status" value="1"/>
</dbReference>
<dbReference type="Gene3D" id="3.10.580.10">
    <property type="entry name" value="CBS-domain"/>
    <property type="match status" value="1"/>
</dbReference>
<dbReference type="InterPro" id="IPR000644">
    <property type="entry name" value="CBS_dom"/>
</dbReference>
<dbReference type="CDD" id="cd05401">
    <property type="entry name" value="NT_GlnE_GlnD_like"/>
    <property type="match status" value="1"/>
</dbReference>
<dbReference type="PANTHER" id="PTHR43080:SF2">
    <property type="entry name" value="CBS DOMAIN-CONTAINING PROTEIN"/>
    <property type="match status" value="1"/>
</dbReference>
<evidence type="ECO:0000313" key="5">
    <source>
        <dbReference type="EMBL" id="AKK02959.1"/>
    </source>
</evidence>
<dbReference type="InterPro" id="IPR018821">
    <property type="entry name" value="DUF294_put_nucleoTrafse_sb-bd"/>
</dbReference>
<sequence>MTLELEAITDFLAQELPFSHLPAAALATLPQHMDMVYAKRETVLIETGQPNDFLYIIRSGAIDVLDSEGGLLDRRGVGSTFGYSTLNGLNASNYRMVAVEDSLLLRLPRAEFNALTDTYPWLGAHFAEHSQRIRAVADQRTDDTSAAVLRTKAREFLNPDPAVAAKEDTIGQAAAVMEEKNCSALLIMDQGRLAGIVTDRDLRRMVATGVNSGVPVAQLMTPQPRTIGPDTFAFEAMLVMAELGIHHLPVLDGNELCGVVSSASIVSLLRNNPMYLTAELSKVNEPADMAATFAAAEEIAVRLIERGATSQDVAGLLTVAADAVARRLLALAEEKLGPPPVPYCFVVVGSQGRRGMGLASDQDNCLVISDDYQPEHDSYFAQLSEFVCRGLDTAGQVLCPGDMMAMNPAWRMTTSQWISTFRQWITAPEPDALLHAQTFFDFRGIHGETSLAQEVHQAAVEMAQHAPRLHAHLAALAARREPPLSFFRGFVVERSGEYAQTLDVKKGGTAAVVQMARLYALAAGCPEVGTEERLHAAAGKSVSEGGARDLGDALEFLHSVSLRWQAEQLRRGERPSYHIDPKELSKSDRERLRDSFQVIKSMQTALATKFPVRST</sequence>
<dbReference type="InterPro" id="IPR043519">
    <property type="entry name" value="NT_sf"/>
</dbReference>
<dbReference type="InterPro" id="IPR051257">
    <property type="entry name" value="Diverse_CBS-Domain"/>
</dbReference>
<dbReference type="Pfam" id="PF03445">
    <property type="entry name" value="DUF294"/>
    <property type="match status" value="1"/>
</dbReference>
<dbReference type="SUPFAM" id="SSF54631">
    <property type="entry name" value="CBS-domain pair"/>
    <property type="match status" value="1"/>
</dbReference>
<gene>
    <name evidence="5" type="ORF">CEPID_05450</name>
</gene>
<dbReference type="PROSITE" id="PS50042">
    <property type="entry name" value="CNMP_BINDING_3"/>
    <property type="match status" value="1"/>
</dbReference>
<organism evidence="5 6">
    <name type="scientific">Corynebacterium epidermidicanis</name>
    <dbReference type="NCBI Taxonomy" id="1050174"/>
    <lineage>
        <taxon>Bacteria</taxon>
        <taxon>Bacillati</taxon>
        <taxon>Actinomycetota</taxon>
        <taxon>Actinomycetes</taxon>
        <taxon>Mycobacteriales</taxon>
        <taxon>Corynebacteriaceae</taxon>
        <taxon>Corynebacterium</taxon>
    </lineage>
</organism>
<dbReference type="KEGG" id="cei:CEPID_05450"/>
<reference evidence="5 6" key="1">
    <citation type="submission" date="2015-05" db="EMBL/GenBank/DDBJ databases">
        <title>Complete genome sequence of Corynebacterium epidermidicanis DSM 45586, isolated from the skin of a dog suffering from pruritus.</title>
        <authorList>
            <person name="Ruckert C."/>
            <person name="Albersmeier A."/>
            <person name="Winkler A."/>
            <person name="Tauch A."/>
        </authorList>
    </citation>
    <scope>NUCLEOTIDE SEQUENCE [LARGE SCALE GENOMIC DNA]</scope>
    <source>
        <strain evidence="5 6">DSM 45586</strain>
    </source>
</reference>
<dbReference type="InterPro" id="IPR046342">
    <property type="entry name" value="CBS_dom_sf"/>
</dbReference>
<dbReference type="CDD" id="cd04587">
    <property type="entry name" value="CBS_pair_CAP-ED_NT_Pol-beta-like_DUF294_assoc"/>
    <property type="match status" value="1"/>
</dbReference>
<dbReference type="InterPro" id="IPR018490">
    <property type="entry name" value="cNMP-bd_dom_sf"/>
</dbReference>
<dbReference type="Pfam" id="PF00571">
    <property type="entry name" value="CBS"/>
    <property type="match status" value="2"/>
</dbReference>
<feature type="domain" description="CBS" evidence="4">
    <location>
        <begin position="157"/>
        <end position="212"/>
    </location>
</feature>
<feature type="domain" description="CBS" evidence="4">
    <location>
        <begin position="220"/>
        <end position="276"/>
    </location>
</feature>
<accession>A0A0G3GP77</accession>
<evidence type="ECO:0000256" key="2">
    <source>
        <dbReference type="PROSITE-ProRule" id="PRU00703"/>
    </source>
</evidence>
<protein>
    <submittedName>
        <fullName evidence="5">Putative signal-transduction protein containing cAMP-binding and CBS domains</fullName>
    </submittedName>
</protein>
<dbReference type="EMBL" id="CP011541">
    <property type="protein sequence ID" value="AKK02959.1"/>
    <property type="molecule type" value="Genomic_DNA"/>
</dbReference>
<evidence type="ECO:0000313" key="6">
    <source>
        <dbReference type="Proteomes" id="UP000035368"/>
    </source>
</evidence>
<keyword evidence="1 2" id="KW-0129">CBS domain</keyword>
<dbReference type="SMART" id="SM00100">
    <property type="entry name" value="cNMP"/>
    <property type="match status" value="1"/>
</dbReference>
<dbReference type="GO" id="GO:0008773">
    <property type="term" value="F:[protein-PII] uridylyltransferase activity"/>
    <property type="evidence" value="ECO:0007669"/>
    <property type="project" value="InterPro"/>
</dbReference>
<dbReference type="InterPro" id="IPR005105">
    <property type="entry name" value="GlnD_Uridyltrans_N"/>
</dbReference>
<dbReference type="PATRIC" id="fig|1050174.4.peg.1106"/>
<dbReference type="Pfam" id="PF10335">
    <property type="entry name" value="DUF294_C"/>
    <property type="match status" value="1"/>
</dbReference>
<dbReference type="SUPFAM" id="SSF81301">
    <property type="entry name" value="Nucleotidyltransferase"/>
    <property type="match status" value="1"/>
</dbReference>
<dbReference type="Gene3D" id="2.60.120.10">
    <property type="entry name" value="Jelly Rolls"/>
    <property type="match status" value="1"/>
</dbReference>
<dbReference type="CDD" id="cd00038">
    <property type="entry name" value="CAP_ED"/>
    <property type="match status" value="1"/>
</dbReference>
<dbReference type="InterPro" id="IPR000595">
    <property type="entry name" value="cNMP-bd_dom"/>
</dbReference>
<dbReference type="SMART" id="SM00116">
    <property type="entry name" value="CBS"/>
    <property type="match status" value="2"/>
</dbReference>
<evidence type="ECO:0000259" key="3">
    <source>
        <dbReference type="PROSITE" id="PS50042"/>
    </source>
</evidence>
<dbReference type="PROSITE" id="PS51371">
    <property type="entry name" value="CBS"/>
    <property type="match status" value="2"/>
</dbReference>
<evidence type="ECO:0000256" key="1">
    <source>
        <dbReference type="ARBA" id="ARBA00023122"/>
    </source>
</evidence>
<dbReference type="STRING" id="1050174.CEPID_05450"/>
<evidence type="ECO:0000259" key="4">
    <source>
        <dbReference type="PROSITE" id="PS51371"/>
    </source>
</evidence>
<dbReference type="InterPro" id="IPR014710">
    <property type="entry name" value="RmlC-like_jellyroll"/>
</dbReference>
<dbReference type="AlphaFoldDB" id="A0A0G3GP77"/>
<name>A0A0G3GP77_9CORY</name>
<proteinExistence type="predicted"/>
<dbReference type="OrthoDB" id="9789996at2"/>
<dbReference type="Proteomes" id="UP000035368">
    <property type="component" value="Chromosome"/>
</dbReference>
<feature type="domain" description="Cyclic nucleotide-binding" evidence="3">
    <location>
        <begin position="17"/>
        <end position="115"/>
    </location>
</feature>
<dbReference type="RefSeq" id="WP_047240062.1">
    <property type="nucleotide sequence ID" value="NZ_CP011541.1"/>
</dbReference>
<keyword evidence="6" id="KW-1185">Reference proteome</keyword>
<dbReference type="PANTHER" id="PTHR43080">
    <property type="entry name" value="CBS DOMAIN-CONTAINING PROTEIN CBSX3, MITOCHONDRIAL"/>
    <property type="match status" value="1"/>
</dbReference>